<gene>
    <name evidence="1" type="ORF">KHB02_00110</name>
    <name evidence="2" type="ORF">KHB02_029550</name>
</gene>
<comment type="caution">
    <text evidence="1">The sequence shown here is derived from an EMBL/GenBank/DDBJ whole genome shotgun (WGS) entry which is preliminary data.</text>
</comment>
<dbReference type="Proteomes" id="UP000677265">
    <property type="component" value="Unassembled WGS sequence"/>
</dbReference>
<dbReference type="EMBL" id="JAGYPE020000135">
    <property type="protein sequence ID" value="MCH6269667.1"/>
    <property type="molecule type" value="Genomic_DNA"/>
</dbReference>
<protein>
    <submittedName>
        <fullName evidence="1">Uncharacterized protein</fullName>
    </submittedName>
</protein>
<dbReference type="RefSeq" id="WP_213139835.1">
    <property type="nucleotide sequence ID" value="NZ_JAGYPE020000135.1"/>
</dbReference>
<reference evidence="1" key="1">
    <citation type="submission" date="2021-05" db="EMBL/GenBank/DDBJ databases">
        <title>Novel Bacillus species.</title>
        <authorList>
            <person name="Liu G."/>
        </authorList>
    </citation>
    <scope>NUCLEOTIDE SEQUENCE</scope>
    <source>
        <strain evidence="1 3">FJAT-50051</strain>
    </source>
</reference>
<accession>A0A942STW7</accession>
<proteinExistence type="predicted"/>
<evidence type="ECO:0000313" key="2">
    <source>
        <dbReference type="EMBL" id="MCH6269667.1"/>
    </source>
</evidence>
<organism evidence="1">
    <name type="scientific">Neobacillus citreus</name>
    <dbReference type="NCBI Taxonomy" id="2833578"/>
    <lineage>
        <taxon>Bacteria</taxon>
        <taxon>Bacillati</taxon>
        <taxon>Bacillota</taxon>
        <taxon>Bacilli</taxon>
        <taxon>Bacillales</taxon>
        <taxon>Bacillaceae</taxon>
        <taxon>Neobacillus</taxon>
    </lineage>
</organism>
<keyword evidence="3" id="KW-1185">Reference proteome</keyword>
<evidence type="ECO:0000313" key="1">
    <source>
        <dbReference type="EMBL" id="MBS4179778.1"/>
    </source>
</evidence>
<name>A0A942STW7_9BACI</name>
<dbReference type="EMBL" id="JAGYPE010000001">
    <property type="protein sequence ID" value="MBS4179778.1"/>
    <property type="molecule type" value="Genomic_DNA"/>
</dbReference>
<dbReference type="AlphaFoldDB" id="A0A942STW7"/>
<sequence length="132" mass="15275">MGLWASIKKNKELAKIQKELGKPKSFSLDDLLNDNSEQYKEALFDMVEKYDFLRSVIIEHNANRDDLKNIYRMLIMAGAGQWIKGNFVATAAFAFSQTLDFILTKYEEEDTNWSEVSFQLIMYFEKGKLGAI</sequence>
<evidence type="ECO:0000313" key="3">
    <source>
        <dbReference type="Proteomes" id="UP000677265"/>
    </source>
</evidence>